<feature type="signal peptide" evidence="1">
    <location>
        <begin position="1"/>
        <end position="17"/>
    </location>
</feature>
<evidence type="ECO:0008006" key="4">
    <source>
        <dbReference type="Google" id="ProtNLM"/>
    </source>
</evidence>
<dbReference type="Proteomes" id="UP000814176">
    <property type="component" value="Unassembled WGS sequence"/>
</dbReference>
<evidence type="ECO:0000313" key="2">
    <source>
        <dbReference type="EMBL" id="KAH9839902.1"/>
    </source>
</evidence>
<protein>
    <recommendedName>
        <fullName evidence="4">Secreted protein</fullName>
    </recommendedName>
</protein>
<reference evidence="2 3" key="1">
    <citation type="journal article" date="2021" name="Environ. Microbiol.">
        <title>Gene family expansions and transcriptome signatures uncover fungal adaptations to wood decay.</title>
        <authorList>
            <person name="Hage H."/>
            <person name="Miyauchi S."/>
            <person name="Viragh M."/>
            <person name="Drula E."/>
            <person name="Min B."/>
            <person name="Chaduli D."/>
            <person name="Navarro D."/>
            <person name="Favel A."/>
            <person name="Norest M."/>
            <person name="Lesage-Meessen L."/>
            <person name="Balint B."/>
            <person name="Merenyi Z."/>
            <person name="de Eugenio L."/>
            <person name="Morin E."/>
            <person name="Martinez A.T."/>
            <person name="Baldrian P."/>
            <person name="Stursova M."/>
            <person name="Martinez M.J."/>
            <person name="Novotny C."/>
            <person name="Magnuson J.K."/>
            <person name="Spatafora J.W."/>
            <person name="Maurice S."/>
            <person name="Pangilinan J."/>
            <person name="Andreopoulos W."/>
            <person name="LaButti K."/>
            <person name="Hundley H."/>
            <person name="Na H."/>
            <person name="Kuo A."/>
            <person name="Barry K."/>
            <person name="Lipzen A."/>
            <person name="Henrissat B."/>
            <person name="Riley R."/>
            <person name="Ahrendt S."/>
            <person name="Nagy L.G."/>
            <person name="Grigoriev I.V."/>
            <person name="Martin F."/>
            <person name="Rosso M.N."/>
        </authorList>
    </citation>
    <scope>NUCLEOTIDE SEQUENCE [LARGE SCALE GENOMIC DNA]</scope>
    <source>
        <strain evidence="2 3">CIRM-BRFM 1785</strain>
    </source>
</reference>
<name>A0ABQ8KPW5_9APHY</name>
<dbReference type="EMBL" id="JADCUA010000005">
    <property type="protein sequence ID" value="KAH9839902.1"/>
    <property type="molecule type" value="Genomic_DNA"/>
</dbReference>
<accession>A0ABQ8KPW5</accession>
<keyword evidence="1" id="KW-0732">Signal</keyword>
<dbReference type="RefSeq" id="XP_047781552.1">
    <property type="nucleotide sequence ID" value="XM_047918732.1"/>
</dbReference>
<evidence type="ECO:0000256" key="1">
    <source>
        <dbReference type="SAM" id="SignalP"/>
    </source>
</evidence>
<feature type="chain" id="PRO_5047205763" description="Secreted protein" evidence="1">
    <location>
        <begin position="18"/>
        <end position="78"/>
    </location>
</feature>
<proteinExistence type="predicted"/>
<sequence>MTPQLSIIFLLLSSGRSFKPRCTMAIPSQTFNHRWRIATRPPSDPENKTSARHQLWIITDEKQRTEFTAKCTRTSLDI</sequence>
<organism evidence="2 3">
    <name type="scientific">Rhodofomes roseus</name>
    <dbReference type="NCBI Taxonomy" id="34475"/>
    <lineage>
        <taxon>Eukaryota</taxon>
        <taxon>Fungi</taxon>
        <taxon>Dikarya</taxon>
        <taxon>Basidiomycota</taxon>
        <taxon>Agaricomycotina</taxon>
        <taxon>Agaricomycetes</taxon>
        <taxon>Polyporales</taxon>
        <taxon>Rhodofomes</taxon>
    </lineage>
</organism>
<gene>
    <name evidence="2" type="ORF">C8Q71DRAFT_467601</name>
</gene>
<dbReference type="GeneID" id="71999464"/>
<keyword evidence="3" id="KW-1185">Reference proteome</keyword>
<evidence type="ECO:0000313" key="3">
    <source>
        <dbReference type="Proteomes" id="UP000814176"/>
    </source>
</evidence>
<comment type="caution">
    <text evidence="2">The sequence shown here is derived from an EMBL/GenBank/DDBJ whole genome shotgun (WGS) entry which is preliminary data.</text>
</comment>